<dbReference type="OrthoDB" id="274456at2"/>
<dbReference type="SUPFAM" id="SSF50249">
    <property type="entry name" value="Nucleic acid-binding proteins"/>
    <property type="match status" value="1"/>
</dbReference>
<dbReference type="GO" id="GO:0003676">
    <property type="term" value="F:nucleic acid binding"/>
    <property type="evidence" value="ECO:0007669"/>
    <property type="project" value="InterPro"/>
</dbReference>
<dbReference type="InterPro" id="IPR012340">
    <property type="entry name" value="NA-bd_OB-fold"/>
</dbReference>
<protein>
    <submittedName>
        <fullName evidence="2">General stress protein 13</fullName>
    </submittedName>
</protein>
<sequence length="213" mass="23542">MLQSRPKYLTSPPRRDSGLLEQLREPERRIQRNLKSTRNVAARLRSTFPDSGKQLTPHVGQIVDVTVTSVQTYGIFCADDDHTQVLVLIPELSWTASFCSCKQFANVGDSITVKILHIDDESGKIVASIRQIFANPWATDAFREGRRYTAKVIRHVQSADRCNNSSGYLLELVPGAFVMLCASDLALVPGDACGVEITRVLPDARAVTVTLTN</sequence>
<comment type="caution">
    <text evidence="2">The sequence shown here is derived from an EMBL/GenBank/DDBJ whole genome shotgun (WGS) entry which is preliminary data.</text>
</comment>
<dbReference type="AlphaFoldDB" id="A0A5C6C4V6"/>
<dbReference type="SMART" id="SM00316">
    <property type="entry name" value="S1"/>
    <property type="match status" value="1"/>
</dbReference>
<dbReference type="CDD" id="cd00164">
    <property type="entry name" value="S1_like"/>
    <property type="match status" value="1"/>
</dbReference>
<dbReference type="Gene3D" id="2.40.50.140">
    <property type="entry name" value="Nucleic acid-binding proteins"/>
    <property type="match status" value="1"/>
</dbReference>
<evidence type="ECO:0000313" key="3">
    <source>
        <dbReference type="Proteomes" id="UP000319908"/>
    </source>
</evidence>
<feature type="domain" description="S1 motif" evidence="1">
    <location>
        <begin position="60"/>
        <end position="130"/>
    </location>
</feature>
<gene>
    <name evidence="2" type="primary">yugI_1</name>
    <name evidence="2" type="ORF">Poly21_13890</name>
</gene>
<accession>A0A5C6C4V6</accession>
<evidence type="ECO:0000259" key="1">
    <source>
        <dbReference type="PROSITE" id="PS50126"/>
    </source>
</evidence>
<proteinExistence type="predicted"/>
<dbReference type="Proteomes" id="UP000319908">
    <property type="component" value="Unassembled WGS sequence"/>
</dbReference>
<organism evidence="2 3">
    <name type="scientific">Allorhodopirellula heiligendammensis</name>
    <dbReference type="NCBI Taxonomy" id="2714739"/>
    <lineage>
        <taxon>Bacteria</taxon>
        <taxon>Pseudomonadati</taxon>
        <taxon>Planctomycetota</taxon>
        <taxon>Planctomycetia</taxon>
        <taxon>Pirellulales</taxon>
        <taxon>Pirellulaceae</taxon>
        <taxon>Allorhodopirellula</taxon>
    </lineage>
</organism>
<evidence type="ECO:0000313" key="2">
    <source>
        <dbReference type="EMBL" id="TWU19218.1"/>
    </source>
</evidence>
<reference evidence="2 3" key="1">
    <citation type="journal article" date="2020" name="Antonie Van Leeuwenhoek">
        <title>Rhodopirellula heiligendammensis sp. nov., Rhodopirellula pilleata sp. nov., and Rhodopirellula solitaria sp. nov. isolated from natural or artificial marine surfaces in Northern Germany and California, USA, and emended description of the genus Rhodopirellula.</title>
        <authorList>
            <person name="Kallscheuer N."/>
            <person name="Wiegand S."/>
            <person name="Jogler M."/>
            <person name="Boedeker C."/>
            <person name="Peeters S.H."/>
            <person name="Rast P."/>
            <person name="Heuer A."/>
            <person name="Jetten M.S.M."/>
            <person name="Rohde M."/>
            <person name="Jogler C."/>
        </authorList>
    </citation>
    <scope>NUCLEOTIDE SEQUENCE [LARGE SCALE GENOMIC DNA]</scope>
    <source>
        <strain evidence="2 3">Poly21</strain>
    </source>
</reference>
<dbReference type="InterPro" id="IPR003029">
    <property type="entry name" value="S1_domain"/>
</dbReference>
<name>A0A5C6C4V6_9BACT</name>
<dbReference type="Pfam" id="PF00575">
    <property type="entry name" value="S1"/>
    <property type="match status" value="1"/>
</dbReference>
<dbReference type="PROSITE" id="PS50126">
    <property type="entry name" value="S1"/>
    <property type="match status" value="1"/>
</dbReference>
<keyword evidence="3" id="KW-1185">Reference proteome</keyword>
<dbReference type="EMBL" id="SJPU01000001">
    <property type="protein sequence ID" value="TWU19218.1"/>
    <property type="molecule type" value="Genomic_DNA"/>
</dbReference>